<dbReference type="PANTHER" id="PTHR41773:SF1">
    <property type="entry name" value="RELA_SPOT DOMAIN-CONTAINING PROTEIN"/>
    <property type="match status" value="1"/>
</dbReference>
<evidence type="ECO:0000313" key="3">
    <source>
        <dbReference type="Proteomes" id="UP000051380"/>
    </source>
</evidence>
<name>A0A0R3C407_9BRAD</name>
<dbReference type="GO" id="GO:0015969">
    <property type="term" value="P:guanosine tetraphosphate metabolic process"/>
    <property type="evidence" value="ECO:0007669"/>
    <property type="project" value="InterPro"/>
</dbReference>
<dbReference type="OrthoDB" id="9801824at2"/>
<accession>A0A0R3C407</accession>
<protein>
    <recommendedName>
        <fullName evidence="1">RelA/SpoT domain-containing protein</fullName>
    </recommendedName>
</protein>
<gene>
    <name evidence="2" type="ORF">AOQ72_29850</name>
</gene>
<evidence type="ECO:0000313" key="2">
    <source>
        <dbReference type="EMBL" id="KRP92375.1"/>
    </source>
</evidence>
<dbReference type="Pfam" id="PF04607">
    <property type="entry name" value="RelA_SpoT"/>
    <property type="match status" value="1"/>
</dbReference>
<dbReference type="Proteomes" id="UP000051380">
    <property type="component" value="Unassembled WGS sequence"/>
</dbReference>
<dbReference type="CDD" id="cd05399">
    <property type="entry name" value="NT_Rel-Spo_like"/>
    <property type="match status" value="1"/>
</dbReference>
<dbReference type="EMBL" id="LJYF01000031">
    <property type="protein sequence ID" value="KRP92375.1"/>
    <property type="molecule type" value="Genomic_DNA"/>
</dbReference>
<organism evidence="2 3">
    <name type="scientific">Bradyrhizobium yuanmingense</name>
    <dbReference type="NCBI Taxonomy" id="108015"/>
    <lineage>
        <taxon>Bacteria</taxon>
        <taxon>Pseudomonadati</taxon>
        <taxon>Pseudomonadota</taxon>
        <taxon>Alphaproteobacteria</taxon>
        <taxon>Hyphomicrobiales</taxon>
        <taxon>Nitrobacteraceae</taxon>
        <taxon>Bradyrhizobium</taxon>
    </lineage>
</organism>
<dbReference type="Gene3D" id="1.10.287.860">
    <property type="entry name" value="Nucleotidyltransferase"/>
    <property type="match status" value="1"/>
</dbReference>
<sequence length="355" mass="40485">METTQHSHDVDENHEVWLAQILPQHERLAPIVQSLLEGMLQKEEIEYLSVTSRVKEHSEALKKIARKQYRDPQAELTDLSGIRVVTFLEAQVSAISKLIRTLFEIDQKNSLDRTAIIGLDRLGYRSTHFVCTLGKRRSSLPEYKALGGLKFEIQIRTVLQHAWAELAHDRSFKFAVALPTKIERKLNLYSGMLEIVDTAFDEISREIDAYKASFKHKSLRQISHAEIDSISLERFLTEISASWESPLKAGHMDIATEEVKQFGISTIGELQALASDQFLHKYQSKLDSDSGIGFIRLLMLYGDIDRYFQRVSPQWGTAPQAAFDFLLTKYGAAKLSGLLKKHKIEIRKQETSTPE</sequence>
<evidence type="ECO:0000259" key="1">
    <source>
        <dbReference type="SMART" id="SM00954"/>
    </source>
</evidence>
<reference evidence="2 3" key="1">
    <citation type="submission" date="2015-09" db="EMBL/GenBank/DDBJ databases">
        <title>Draft Genome Sequence of the Strain BR 3267 (Bradyrhizobium yuanmingense) recommended as inoculant for cowpea in Brazil.</title>
        <authorList>
            <person name="Simoes-Araujo J.L."/>
            <person name="Zilli J.E."/>
        </authorList>
    </citation>
    <scope>NUCLEOTIDE SEQUENCE [LARGE SCALE GENOMIC DNA]</scope>
    <source>
        <strain evidence="2 3">BR3267</strain>
    </source>
</reference>
<dbReference type="SUPFAM" id="SSF81301">
    <property type="entry name" value="Nucleotidyltransferase"/>
    <property type="match status" value="1"/>
</dbReference>
<dbReference type="RefSeq" id="WP_057029044.1">
    <property type="nucleotide sequence ID" value="NZ_LJYF01000031.1"/>
</dbReference>
<dbReference type="InterPro" id="IPR043519">
    <property type="entry name" value="NT_sf"/>
</dbReference>
<dbReference type="Gene3D" id="3.30.460.10">
    <property type="entry name" value="Beta Polymerase, domain 2"/>
    <property type="match status" value="1"/>
</dbReference>
<dbReference type="PANTHER" id="PTHR41773">
    <property type="entry name" value="GTP PYROPHOSPHATASE-RELATED"/>
    <property type="match status" value="1"/>
</dbReference>
<dbReference type="AlphaFoldDB" id="A0A0R3C407"/>
<comment type="caution">
    <text evidence="2">The sequence shown here is derived from an EMBL/GenBank/DDBJ whole genome shotgun (WGS) entry which is preliminary data.</text>
</comment>
<dbReference type="SMART" id="SM00954">
    <property type="entry name" value="RelA_SpoT"/>
    <property type="match status" value="1"/>
</dbReference>
<dbReference type="InterPro" id="IPR007685">
    <property type="entry name" value="RelA_SpoT"/>
</dbReference>
<feature type="domain" description="RelA/SpoT" evidence="1">
    <location>
        <begin position="52"/>
        <end position="178"/>
    </location>
</feature>
<proteinExistence type="predicted"/>